<comment type="caution">
    <text evidence="2">The sequence shown here is derived from an EMBL/GenBank/DDBJ whole genome shotgun (WGS) entry which is preliminary data.</text>
</comment>
<dbReference type="InterPro" id="IPR001279">
    <property type="entry name" value="Metallo-B-lactamas"/>
</dbReference>
<dbReference type="SMART" id="SM00849">
    <property type="entry name" value="Lactamase_B"/>
    <property type="match status" value="1"/>
</dbReference>
<sequence>MDLQITSLTGASGSTHFVATDTVNWVILQADDGVTLIDGGYPGHADAVTESLRRVGSAPEEIRAALLTHAHVDHLGGLVKLRQKYAFDVYADPHEVAHARRDYLEQANAASLAPIAWQPRVLRWLSRILPLGALDKTGLPDATPFPDLAGLPGAPVPIAAPGHTRGHSAFLVADGEALVSGDALISAHPTTTPPGPQCLGPVFTHDPERNAASLENLAATDARLLFPGHGPQWAGRMRTAVDQALARG</sequence>
<dbReference type="InterPro" id="IPR036866">
    <property type="entry name" value="RibonucZ/Hydroxyglut_hydro"/>
</dbReference>
<name>A0ABP8Z0Q6_9ACTN</name>
<organism evidence="2 3">
    <name type="scientific">Gordonia alkaliphila</name>
    <dbReference type="NCBI Taxonomy" id="1053547"/>
    <lineage>
        <taxon>Bacteria</taxon>
        <taxon>Bacillati</taxon>
        <taxon>Actinomycetota</taxon>
        <taxon>Actinomycetes</taxon>
        <taxon>Mycobacteriales</taxon>
        <taxon>Gordoniaceae</taxon>
        <taxon>Gordonia</taxon>
    </lineage>
</organism>
<dbReference type="PANTHER" id="PTHR42951:SF14">
    <property type="entry name" value="METALLO-BETA-LACTAMASE SUPERFAMILY PROTEIN"/>
    <property type="match status" value="1"/>
</dbReference>
<dbReference type="Proteomes" id="UP001500822">
    <property type="component" value="Unassembled WGS sequence"/>
</dbReference>
<dbReference type="SUPFAM" id="SSF56281">
    <property type="entry name" value="Metallo-hydrolase/oxidoreductase"/>
    <property type="match status" value="1"/>
</dbReference>
<dbReference type="PANTHER" id="PTHR42951">
    <property type="entry name" value="METALLO-BETA-LACTAMASE DOMAIN-CONTAINING"/>
    <property type="match status" value="1"/>
</dbReference>
<protein>
    <submittedName>
        <fullName evidence="2">MBL fold metallo-hydrolase</fullName>
    </submittedName>
</protein>
<dbReference type="EMBL" id="BAABIE010000003">
    <property type="protein sequence ID" value="GAA4742740.1"/>
    <property type="molecule type" value="Genomic_DNA"/>
</dbReference>
<dbReference type="Pfam" id="PF00753">
    <property type="entry name" value="Lactamase_B"/>
    <property type="match status" value="1"/>
</dbReference>
<dbReference type="RefSeq" id="WP_246993397.1">
    <property type="nucleotide sequence ID" value="NZ_BAABIE010000003.1"/>
</dbReference>
<evidence type="ECO:0000313" key="2">
    <source>
        <dbReference type="EMBL" id="GAA4742740.1"/>
    </source>
</evidence>
<gene>
    <name evidence="2" type="ORF">GCM10023217_09100</name>
</gene>
<dbReference type="Gene3D" id="3.60.15.10">
    <property type="entry name" value="Ribonuclease Z/Hydroxyacylglutathione hydrolase-like"/>
    <property type="match status" value="1"/>
</dbReference>
<accession>A0ABP8Z0Q6</accession>
<evidence type="ECO:0000259" key="1">
    <source>
        <dbReference type="SMART" id="SM00849"/>
    </source>
</evidence>
<dbReference type="InterPro" id="IPR050855">
    <property type="entry name" value="NDM-1-like"/>
</dbReference>
<reference evidence="3" key="1">
    <citation type="journal article" date="2019" name="Int. J. Syst. Evol. Microbiol.">
        <title>The Global Catalogue of Microorganisms (GCM) 10K type strain sequencing project: providing services to taxonomists for standard genome sequencing and annotation.</title>
        <authorList>
            <consortium name="The Broad Institute Genomics Platform"/>
            <consortium name="The Broad Institute Genome Sequencing Center for Infectious Disease"/>
            <person name="Wu L."/>
            <person name="Ma J."/>
        </authorList>
    </citation>
    <scope>NUCLEOTIDE SEQUENCE [LARGE SCALE GENOMIC DNA]</scope>
    <source>
        <strain evidence="3">JCM 18077</strain>
    </source>
</reference>
<keyword evidence="3" id="KW-1185">Reference proteome</keyword>
<proteinExistence type="predicted"/>
<evidence type="ECO:0000313" key="3">
    <source>
        <dbReference type="Proteomes" id="UP001500822"/>
    </source>
</evidence>
<feature type="domain" description="Metallo-beta-lactamase" evidence="1">
    <location>
        <begin position="22"/>
        <end position="229"/>
    </location>
</feature>